<keyword evidence="2" id="KW-0809">Transit peptide</keyword>
<name>A0A9P4KAZ2_9PLEO</name>
<evidence type="ECO:0000313" key="5">
    <source>
        <dbReference type="Proteomes" id="UP000800093"/>
    </source>
</evidence>
<gene>
    <name evidence="4" type="ORF">CC78DRAFT_567679</name>
</gene>
<comment type="subcellular location">
    <subcellularLocation>
        <location evidence="1">Mitochondrion</location>
    </subcellularLocation>
</comment>
<dbReference type="EMBL" id="ML986608">
    <property type="protein sequence ID" value="KAF2265313.1"/>
    <property type="molecule type" value="Genomic_DNA"/>
</dbReference>
<dbReference type="Proteomes" id="UP000800093">
    <property type="component" value="Unassembled WGS sequence"/>
</dbReference>
<protein>
    <recommendedName>
        <fullName evidence="6">Tim44-like domain-containing protein</fullName>
    </recommendedName>
</protein>
<dbReference type="OrthoDB" id="19619at2759"/>
<organism evidence="4 5">
    <name type="scientific">Lojkania enalia</name>
    <dbReference type="NCBI Taxonomy" id="147567"/>
    <lineage>
        <taxon>Eukaryota</taxon>
        <taxon>Fungi</taxon>
        <taxon>Dikarya</taxon>
        <taxon>Ascomycota</taxon>
        <taxon>Pezizomycotina</taxon>
        <taxon>Dothideomycetes</taxon>
        <taxon>Pleosporomycetidae</taxon>
        <taxon>Pleosporales</taxon>
        <taxon>Pleosporales incertae sedis</taxon>
        <taxon>Lojkania</taxon>
    </lineage>
</organism>
<evidence type="ECO:0000256" key="2">
    <source>
        <dbReference type="ARBA" id="ARBA00022946"/>
    </source>
</evidence>
<keyword evidence="3" id="KW-0496">Mitochondrion</keyword>
<evidence type="ECO:0000256" key="3">
    <source>
        <dbReference type="ARBA" id="ARBA00023128"/>
    </source>
</evidence>
<evidence type="ECO:0008006" key="6">
    <source>
        <dbReference type="Google" id="ProtNLM"/>
    </source>
</evidence>
<dbReference type="InterPro" id="IPR051975">
    <property type="entry name" value="mtLSU_mL45"/>
</dbReference>
<sequence length="356" mass="41450">MSTHLPLRLLRLQYRVRVFEQLPFHCSFSSTAARLKQRTADIEQTRIAAKHQASKAPSTLQDEALQSIKGLTDDVGLMPETFIRLPWNELPSLFTSPKERFWYEWTWLKTRVTDRFGRMVYKWRLNPGGAKPDIRRKGLVDIAKEMHYEVYNAFANKDNRKLEKLCVSGIYEHFQQRRSQIPADTALQWEIVGLVDQSTKAKARSYKGERNPLYHLGLAGTRIVSNRAMSIPFPGYDATGLRQVIVRVHTRQRLTMTRKTVRRSRQSGRQETYSISWNPDGEPPERIHADIVGPLSFTFERDIVEYVVLQRRVVRGEAEEWKVWGLTEPSTTQSIAKDKKYIEDMRQYEAEKPGLL</sequence>
<comment type="caution">
    <text evidence="4">The sequence shown here is derived from an EMBL/GenBank/DDBJ whole genome shotgun (WGS) entry which is preliminary data.</text>
</comment>
<accession>A0A9P4KAZ2</accession>
<dbReference type="GO" id="GO:0005739">
    <property type="term" value="C:mitochondrion"/>
    <property type="evidence" value="ECO:0007669"/>
    <property type="project" value="UniProtKB-SubCell"/>
</dbReference>
<reference evidence="5" key="1">
    <citation type="journal article" date="2020" name="Stud. Mycol.">
        <title>101 Dothideomycetes genomes: A test case for predicting lifestyles and emergence of pathogens.</title>
        <authorList>
            <person name="Haridas S."/>
            <person name="Albert R."/>
            <person name="Binder M."/>
            <person name="Bloem J."/>
            <person name="LaButti K."/>
            <person name="Salamov A."/>
            <person name="Andreopoulos B."/>
            <person name="Baker S."/>
            <person name="Barry K."/>
            <person name="Bills G."/>
            <person name="Bluhm B."/>
            <person name="Cannon C."/>
            <person name="Castanera R."/>
            <person name="Culley D."/>
            <person name="Daum C."/>
            <person name="Ezra D."/>
            <person name="Gonzalez J."/>
            <person name="Henrissat B."/>
            <person name="Kuo A."/>
            <person name="Liang C."/>
            <person name="Lipzen A."/>
            <person name="Lutzoni F."/>
            <person name="Magnuson J."/>
            <person name="Mondo S."/>
            <person name="Nolan M."/>
            <person name="Ohm R."/>
            <person name="Pangilinan J."/>
            <person name="Park H.-J."/>
            <person name="Ramirez L."/>
            <person name="Alfaro M."/>
            <person name="Sun H."/>
            <person name="Tritt A."/>
            <person name="Yoshinaga Y."/>
            <person name="Zwiers L.-H."/>
            <person name="Turgeon B."/>
            <person name="Goodwin S."/>
            <person name="Spatafora J."/>
            <person name="Crous P."/>
            <person name="Grigoriev I."/>
        </authorList>
    </citation>
    <scope>NUCLEOTIDE SEQUENCE [LARGE SCALE GENOMIC DNA]</scope>
    <source>
        <strain evidence="5">CBS 304.66</strain>
    </source>
</reference>
<dbReference type="AlphaFoldDB" id="A0A9P4KAZ2"/>
<keyword evidence="5" id="KW-1185">Reference proteome</keyword>
<evidence type="ECO:0000313" key="4">
    <source>
        <dbReference type="EMBL" id="KAF2265313.1"/>
    </source>
</evidence>
<dbReference type="Gene3D" id="3.10.450.240">
    <property type="match status" value="1"/>
</dbReference>
<dbReference type="PANTHER" id="PTHR28554">
    <property type="entry name" value="39S RIBOSOMAL PROTEIN L45, MITOCHONDRIAL"/>
    <property type="match status" value="1"/>
</dbReference>
<proteinExistence type="predicted"/>
<dbReference type="PANTHER" id="PTHR28554:SF1">
    <property type="entry name" value="LARGE RIBOSOMAL SUBUNIT PROTEIN ML45"/>
    <property type="match status" value="1"/>
</dbReference>
<evidence type="ECO:0000256" key="1">
    <source>
        <dbReference type="ARBA" id="ARBA00004173"/>
    </source>
</evidence>